<dbReference type="GO" id="GO:0016298">
    <property type="term" value="F:lipase activity"/>
    <property type="evidence" value="ECO:0007669"/>
    <property type="project" value="InterPro"/>
</dbReference>
<evidence type="ECO:0000256" key="4">
    <source>
        <dbReference type="ARBA" id="ARBA00022801"/>
    </source>
</evidence>
<accession>A0AAV2ZHQ4</accession>
<evidence type="ECO:0000256" key="2">
    <source>
        <dbReference type="ARBA" id="ARBA00008300"/>
    </source>
</evidence>
<evidence type="ECO:0000256" key="5">
    <source>
        <dbReference type="SAM" id="Phobius"/>
    </source>
</evidence>
<evidence type="ECO:0000313" key="7">
    <source>
        <dbReference type="Proteomes" id="UP001146120"/>
    </source>
</evidence>
<keyword evidence="3" id="KW-0551">Lipid droplet</keyword>
<comment type="caution">
    <text evidence="6">The sequence shown here is derived from an EMBL/GenBank/DDBJ whole genome shotgun (WGS) entry which is preliminary data.</text>
</comment>
<dbReference type="InterPro" id="IPR029058">
    <property type="entry name" value="AB_hydrolase_fold"/>
</dbReference>
<keyword evidence="4" id="KW-0378">Hydrolase</keyword>
<protein>
    <recommendedName>
        <fullName evidence="8">Lipid droplet-associated serine hydrolase</fullName>
    </recommendedName>
</protein>
<dbReference type="AlphaFoldDB" id="A0AAV2ZHQ4"/>
<gene>
    <name evidence="6" type="ORF">N0F65_002141</name>
</gene>
<dbReference type="Proteomes" id="UP001146120">
    <property type="component" value="Unassembled WGS sequence"/>
</dbReference>
<dbReference type="GO" id="GO:0019915">
    <property type="term" value="P:lipid storage"/>
    <property type="evidence" value="ECO:0007669"/>
    <property type="project" value="InterPro"/>
</dbReference>
<organism evidence="6 7">
    <name type="scientific">Lagenidium giganteum</name>
    <dbReference type="NCBI Taxonomy" id="4803"/>
    <lineage>
        <taxon>Eukaryota</taxon>
        <taxon>Sar</taxon>
        <taxon>Stramenopiles</taxon>
        <taxon>Oomycota</taxon>
        <taxon>Peronosporomycetes</taxon>
        <taxon>Pythiales</taxon>
        <taxon>Pythiaceae</taxon>
    </lineage>
</organism>
<comment type="similarity">
    <text evidence="2">Belongs to the AB hydrolase superfamily. LDAH family.</text>
</comment>
<evidence type="ECO:0008006" key="8">
    <source>
        <dbReference type="Google" id="ProtNLM"/>
    </source>
</evidence>
<name>A0AAV2ZHQ4_9STRA</name>
<keyword evidence="5" id="KW-0472">Membrane</keyword>
<reference evidence="6" key="1">
    <citation type="submission" date="2022-11" db="EMBL/GenBank/DDBJ databases">
        <authorList>
            <person name="Morgan W.R."/>
            <person name="Tartar A."/>
        </authorList>
    </citation>
    <scope>NUCLEOTIDE SEQUENCE</scope>
    <source>
        <strain evidence="6">ARSEF 373</strain>
    </source>
</reference>
<proteinExistence type="inferred from homology"/>
<dbReference type="SUPFAM" id="SSF53474">
    <property type="entry name" value="alpha/beta-Hydrolases"/>
    <property type="match status" value="1"/>
</dbReference>
<keyword evidence="5" id="KW-1133">Transmembrane helix</keyword>
<dbReference type="PANTHER" id="PTHR13390:SF0">
    <property type="entry name" value="LIPID DROPLET-ASSOCIATED HYDROLASE"/>
    <property type="match status" value="1"/>
</dbReference>
<evidence type="ECO:0000256" key="1">
    <source>
        <dbReference type="ARBA" id="ARBA00004502"/>
    </source>
</evidence>
<dbReference type="PANTHER" id="PTHR13390">
    <property type="entry name" value="LIPASE"/>
    <property type="match status" value="1"/>
</dbReference>
<dbReference type="GO" id="GO:0005811">
    <property type="term" value="C:lipid droplet"/>
    <property type="evidence" value="ECO:0007669"/>
    <property type="project" value="UniProtKB-SubCell"/>
</dbReference>
<feature type="transmembrane region" description="Helical" evidence="5">
    <location>
        <begin position="21"/>
        <end position="38"/>
    </location>
</feature>
<dbReference type="Pfam" id="PF10230">
    <property type="entry name" value="LIDHydrolase"/>
    <property type="match status" value="1"/>
</dbReference>
<sequence>MNARLSIFQRIMQQLKQRYRVVAPLLVLALARYCYHVIHKRHIEPLHGGINLKLLHRDQPFCPVEEWHDTVDGVQQHSIVLYPQATQPSNVLVLVIPGNPGIPHFYLPLMRELASAHGFRHEVRCMAHAGHFMPWMNDHRAFNLTDQADHKVAYLKQRLETNPELRLVLISHSIGSYLSLKILEAFPDRVDKVVLMQPVIQHMAKTPQGIKARPLFDYYPWVVKVVHFVEFLLPVTLRRWIVHHAVGGSRTEPVLHHAALSLVNGHVMENVLKMALHEAEEVLDLDDALIRSHEDKMLFVYSHTDHWVPQEFVKEYEEKFPAAQHEHIAKEHAFMMESDGTQVMAERILTWMKDLPGSEQPVATSCEAASCS</sequence>
<dbReference type="InterPro" id="IPR019363">
    <property type="entry name" value="LDAH"/>
</dbReference>
<keyword evidence="7" id="KW-1185">Reference proteome</keyword>
<reference evidence="6" key="2">
    <citation type="journal article" date="2023" name="Microbiol Resour">
        <title>Decontamination and Annotation of the Draft Genome Sequence of the Oomycete Lagenidium giganteum ARSEF 373.</title>
        <authorList>
            <person name="Morgan W.R."/>
            <person name="Tartar A."/>
        </authorList>
    </citation>
    <scope>NUCLEOTIDE SEQUENCE</scope>
    <source>
        <strain evidence="6">ARSEF 373</strain>
    </source>
</reference>
<keyword evidence="5" id="KW-0812">Transmembrane</keyword>
<evidence type="ECO:0000256" key="3">
    <source>
        <dbReference type="ARBA" id="ARBA00022677"/>
    </source>
</evidence>
<dbReference type="EMBL" id="DAKRPA010000009">
    <property type="protein sequence ID" value="DBA04379.1"/>
    <property type="molecule type" value="Genomic_DNA"/>
</dbReference>
<evidence type="ECO:0000313" key="6">
    <source>
        <dbReference type="EMBL" id="DBA04379.1"/>
    </source>
</evidence>
<comment type="subcellular location">
    <subcellularLocation>
        <location evidence="1">Lipid droplet</location>
    </subcellularLocation>
</comment>
<dbReference type="Gene3D" id="3.40.50.1820">
    <property type="entry name" value="alpha/beta hydrolase"/>
    <property type="match status" value="1"/>
</dbReference>